<dbReference type="PANTHER" id="PTHR11909">
    <property type="entry name" value="CASEIN KINASE-RELATED"/>
    <property type="match status" value="1"/>
</dbReference>
<dbReference type="Proteomes" id="UP001470230">
    <property type="component" value="Unassembled WGS sequence"/>
</dbReference>
<dbReference type="InterPro" id="IPR000719">
    <property type="entry name" value="Prot_kinase_dom"/>
</dbReference>
<dbReference type="PROSITE" id="PS00108">
    <property type="entry name" value="PROTEIN_KINASE_ST"/>
    <property type="match status" value="1"/>
</dbReference>
<dbReference type="Gene3D" id="1.10.510.10">
    <property type="entry name" value="Transferase(Phosphotransferase) domain 1"/>
    <property type="match status" value="1"/>
</dbReference>
<name>A0ABR2KKF0_9EUKA</name>
<dbReference type="PROSITE" id="PS50011">
    <property type="entry name" value="PROTEIN_KINASE_DOM"/>
    <property type="match status" value="1"/>
</dbReference>
<dbReference type="InterPro" id="IPR011009">
    <property type="entry name" value="Kinase-like_dom_sf"/>
</dbReference>
<evidence type="ECO:0000313" key="3">
    <source>
        <dbReference type="EMBL" id="KAK8891623.1"/>
    </source>
</evidence>
<dbReference type="GO" id="GO:0016301">
    <property type="term" value="F:kinase activity"/>
    <property type="evidence" value="ECO:0007669"/>
    <property type="project" value="UniProtKB-KW"/>
</dbReference>
<sequence>MSNSFFNQYVILSRIGKGSFGQIFRCEEISTNKKKAVKVAYNSVFNQKQLINEIFIYKQIQGNVGIPNIYWYGNERNATIMVMDLLGTSLETLFSQQKNFFTIKTVLLLADQMISRIEYLHKKGIVHRDIKPENFVFGNTTEDSKTLYLIDYGLSQRYINQNTGEHIKYQENCSPSGTIRYLSINTHKGIIQSRRDDMESLGYVLIYFLTGKLPWQGAPGDTNSTRSQNVLNIKLETSIEDLCNGLPKEFLIYMKNIRSLQFDEEPYYSSYKSLFRDLLIKMNYYYDDIYDWTPSSPKASQQIHIPVNLSKIKSNQNQNQNPNTIQNSEIAYKDQRYSKPNIVQQYKTIFRSRNCLPAVRSTKSSIAQFKTIIAKPIIKS</sequence>
<evidence type="ECO:0000256" key="1">
    <source>
        <dbReference type="ARBA" id="ARBA00012513"/>
    </source>
</evidence>
<reference evidence="3 4" key="1">
    <citation type="submission" date="2024-04" db="EMBL/GenBank/DDBJ databases">
        <title>Tritrichomonas musculus Genome.</title>
        <authorList>
            <person name="Alves-Ferreira E."/>
            <person name="Grigg M."/>
            <person name="Lorenzi H."/>
            <person name="Galac M."/>
        </authorList>
    </citation>
    <scope>NUCLEOTIDE SEQUENCE [LARGE SCALE GENOMIC DNA]</scope>
    <source>
        <strain evidence="3 4">EAF2021</strain>
    </source>
</reference>
<organism evidence="3 4">
    <name type="scientific">Tritrichomonas musculus</name>
    <dbReference type="NCBI Taxonomy" id="1915356"/>
    <lineage>
        <taxon>Eukaryota</taxon>
        <taxon>Metamonada</taxon>
        <taxon>Parabasalia</taxon>
        <taxon>Tritrichomonadida</taxon>
        <taxon>Tritrichomonadidae</taxon>
        <taxon>Tritrichomonas</taxon>
    </lineage>
</organism>
<accession>A0ABR2KKF0</accession>
<dbReference type="EMBL" id="JAPFFF010000004">
    <property type="protein sequence ID" value="KAK8891623.1"/>
    <property type="molecule type" value="Genomic_DNA"/>
</dbReference>
<dbReference type="SUPFAM" id="SSF56112">
    <property type="entry name" value="Protein kinase-like (PK-like)"/>
    <property type="match status" value="1"/>
</dbReference>
<dbReference type="EC" id="2.7.11.1" evidence="1"/>
<evidence type="ECO:0000259" key="2">
    <source>
        <dbReference type="PROSITE" id="PS50011"/>
    </source>
</evidence>
<protein>
    <recommendedName>
        <fullName evidence="1">non-specific serine/threonine protein kinase</fullName>
        <ecNumber evidence="1">2.7.11.1</ecNumber>
    </recommendedName>
</protein>
<dbReference type="CDD" id="cd14016">
    <property type="entry name" value="STKc_CK1"/>
    <property type="match status" value="1"/>
</dbReference>
<dbReference type="InterPro" id="IPR050235">
    <property type="entry name" value="CK1_Ser-Thr_kinase"/>
</dbReference>
<dbReference type="Pfam" id="PF00069">
    <property type="entry name" value="Pkinase"/>
    <property type="match status" value="1"/>
</dbReference>
<keyword evidence="3" id="KW-0808">Transferase</keyword>
<keyword evidence="4" id="KW-1185">Reference proteome</keyword>
<proteinExistence type="predicted"/>
<dbReference type="InterPro" id="IPR008271">
    <property type="entry name" value="Ser/Thr_kinase_AS"/>
</dbReference>
<comment type="caution">
    <text evidence="3">The sequence shown here is derived from an EMBL/GenBank/DDBJ whole genome shotgun (WGS) entry which is preliminary data.</text>
</comment>
<dbReference type="SMART" id="SM00220">
    <property type="entry name" value="S_TKc"/>
    <property type="match status" value="1"/>
</dbReference>
<gene>
    <name evidence="3" type="ORF">M9Y10_028841</name>
</gene>
<keyword evidence="3" id="KW-0418">Kinase</keyword>
<feature type="domain" description="Protein kinase" evidence="2">
    <location>
        <begin position="9"/>
        <end position="307"/>
    </location>
</feature>
<evidence type="ECO:0000313" key="4">
    <source>
        <dbReference type="Proteomes" id="UP001470230"/>
    </source>
</evidence>